<evidence type="ECO:0000313" key="2">
    <source>
        <dbReference type="EMBL" id="EDY17792.1"/>
    </source>
</evidence>
<comment type="caution">
    <text evidence="2">The sequence shown here is derived from an EMBL/GenBank/DDBJ whole genome shotgun (WGS) entry which is preliminary data.</text>
</comment>
<dbReference type="eggNOG" id="ENOG50331AJ">
    <property type="taxonomic scope" value="Bacteria"/>
</dbReference>
<keyword evidence="1" id="KW-0732">Signal</keyword>
<organism evidence="2 3">
    <name type="scientific">Chthoniobacter flavus Ellin428</name>
    <dbReference type="NCBI Taxonomy" id="497964"/>
    <lineage>
        <taxon>Bacteria</taxon>
        <taxon>Pseudomonadati</taxon>
        <taxon>Verrucomicrobiota</taxon>
        <taxon>Spartobacteria</taxon>
        <taxon>Chthoniobacterales</taxon>
        <taxon>Chthoniobacteraceae</taxon>
        <taxon>Chthoniobacter</taxon>
    </lineage>
</organism>
<dbReference type="InParanoid" id="B4D6J1"/>
<dbReference type="Proteomes" id="UP000005824">
    <property type="component" value="Unassembled WGS sequence"/>
</dbReference>
<dbReference type="STRING" id="497964.CfE428DRAFT_4531"/>
<reference evidence="2 3" key="1">
    <citation type="journal article" date="2011" name="J. Bacteriol.">
        <title>Genome sequence of Chthoniobacter flavus Ellin428, an aerobic heterotrophic soil bacterium.</title>
        <authorList>
            <person name="Kant R."/>
            <person name="van Passel M.W."/>
            <person name="Palva A."/>
            <person name="Lucas S."/>
            <person name="Lapidus A."/>
            <person name="Glavina Del Rio T."/>
            <person name="Dalin E."/>
            <person name="Tice H."/>
            <person name="Bruce D."/>
            <person name="Goodwin L."/>
            <person name="Pitluck S."/>
            <person name="Larimer F.W."/>
            <person name="Land M.L."/>
            <person name="Hauser L."/>
            <person name="Sangwan P."/>
            <person name="de Vos W.M."/>
            <person name="Janssen P.H."/>
            <person name="Smidt H."/>
        </authorList>
    </citation>
    <scope>NUCLEOTIDE SEQUENCE [LARGE SCALE GENOMIC DNA]</scope>
    <source>
        <strain evidence="2 3">Ellin428</strain>
    </source>
</reference>
<proteinExistence type="predicted"/>
<dbReference type="AlphaFoldDB" id="B4D6J1"/>
<keyword evidence="3" id="KW-1185">Reference proteome</keyword>
<protein>
    <recommendedName>
        <fullName evidence="4">DUF5666 domain-containing protein</fullName>
    </recommendedName>
</protein>
<evidence type="ECO:0008006" key="4">
    <source>
        <dbReference type="Google" id="ProtNLM"/>
    </source>
</evidence>
<gene>
    <name evidence="2" type="ORF">CfE428DRAFT_4531</name>
</gene>
<feature type="signal peptide" evidence="1">
    <location>
        <begin position="1"/>
        <end position="21"/>
    </location>
</feature>
<dbReference type="EMBL" id="ABVL01000016">
    <property type="protein sequence ID" value="EDY17792.1"/>
    <property type="molecule type" value="Genomic_DNA"/>
</dbReference>
<name>B4D6J1_9BACT</name>
<evidence type="ECO:0000313" key="3">
    <source>
        <dbReference type="Proteomes" id="UP000005824"/>
    </source>
</evidence>
<feature type="chain" id="PRO_5002800592" description="DUF5666 domain-containing protein" evidence="1">
    <location>
        <begin position="22"/>
        <end position="104"/>
    </location>
</feature>
<accession>B4D6J1</accession>
<evidence type="ECO:0000256" key="1">
    <source>
        <dbReference type="SAM" id="SignalP"/>
    </source>
</evidence>
<sequence>MNKTSLLAIVSALTLSAAAFAADANTYQVTGPILELTDTKIVVQKGKDKWELARNADTKVTGELKVGAKVIIQYSMTAQTVEVKEDKKAAKAADKATPAAKPAK</sequence>
<dbReference type="RefSeq" id="WP_006981852.1">
    <property type="nucleotide sequence ID" value="NZ_ABVL01000016.1"/>
</dbReference>